<keyword evidence="2" id="KW-0812">Transmembrane</keyword>
<keyword evidence="4" id="KW-1185">Reference proteome</keyword>
<dbReference type="EMBL" id="LN891060">
    <property type="protein sequence ID" value="CUS10029.1"/>
    <property type="molecule type" value="Genomic_DNA"/>
</dbReference>
<evidence type="ECO:0000313" key="3">
    <source>
        <dbReference type="EMBL" id="CUS10029.1"/>
    </source>
</evidence>
<proteinExistence type="predicted"/>
<gene>
    <name evidence="3" type="ORF">GSTUAT00005875001</name>
</gene>
<name>A0A292PR44_9PEZI</name>
<sequence length="164" mass="18235">MVETRERKRRRHSGKRPTLTIRITKPNSDLPTFTTTLIERAINAAENTESIPILSNPATNHHPITPVDSRPARDSDPVFEIIRDSGRLMELVDRLAEMQTDLGEHLGSIDEGRLAGEAHYLDTAVWALEKLVASREEGCGVVVVVMVGIKLVGWLFAIICDLCI</sequence>
<dbReference type="AlphaFoldDB" id="A0A292PR44"/>
<organism evidence="3 4">
    <name type="scientific">Tuber aestivum</name>
    <name type="common">summer truffle</name>
    <dbReference type="NCBI Taxonomy" id="59557"/>
    <lineage>
        <taxon>Eukaryota</taxon>
        <taxon>Fungi</taxon>
        <taxon>Dikarya</taxon>
        <taxon>Ascomycota</taxon>
        <taxon>Pezizomycotina</taxon>
        <taxon>Pezizomycetes</taxon>
        <taxon>Pezizales</taxon>
        <taxon>Tuberaceae</taxon>
        <taxon>Tuber</taxon>
    </lineage>
</organism>
<reference evidence="3" key="1">
    <citation type="submission" date="2015-10" db="EMBL/GenBank/DDBJ databases">
        <authorList>
            <person name="Regsiter A."/>
            <person name="william w."/>
        </authorList>
    </citation>
    <scope>NUCLEOTIDE SEQUENCE</scope>
    <source>
        <strain evidence="3">Montdore</strain>
    </source>
</reference>
<protein>
    <submittedName>
        <fullName evidence="3">Uncharacterized protein</fullName>
    </submittedName>
</protein>
<evidence type="ECO:0000313" key="4">
    <source>
        <dbReference type="Proteomes" id="UP001412239"/>
    </source>
</evidence>
<keyword evidence="2" id="KW-1133">Transmembrane helix</keyword>
<feature type="region of interest" description="Disordered" evidence="1">
    <location>
        <begin position="53"/>
        <end position="72"/>
    </location>
</feature>
<accession>A0A292PR44</accession>
<dbReference type="Proteomes" id="UP001412239">
    <property type="component" value="Unassembled WGS sequence"/>
</dbReference>
<keyword evidence="2" id="KW-0472">Membrane</keyword>
<evidence type="ECO:0000256" key="2">
    <source>
        <dbReference type="SAM" id="Phobius"/>
    </source>
</evidence>
<feature type="transmembrane region" description="Helical" evidence="2">
    <location>
        <begin position="138"/>
        <end position="159"/>
    </location>
</feature>
<evidence type="ECO:0000256" key="1">
    <source>
        <dbReference type="SAM" id="MobiDB-lite"/>
    </source>
</evidence>